<protein>
    <submittedName>
        <fullName evidence="2">KLLA0A05973p</fullName>
    </submittedName>
</protein>
<evidence type="ECO:0000313" key="2">
    <source>
        <dbReference type="EMBL" id="CAH02854.1"/>
    </source>
</evidence>
<evidence type="ECO:0000313" key="3">
    <source>
        <dbReference type="Proteomes" id="UP000000598"/>
    </source>
</evidence>
<dbReference type="PANTHER" id="PTHR28155">
    <property type="entry name" value="ACR243WP"/>
    <property type="match status" value="1"/>
</dbReference>
<sequence length="194" mass="21894">MAKVDKTLSKEYISDSDSDNDGSSETVTDVFVPPENYKKCTHLKSFVKPKNLKQKELWLIKLPKSLDVSKLSKLPIDFTAESETGIEQKGKHFSVKEEIQQENSTSGASSSSELTLLTPVDKTKLTVDSSASRSFDKIFTISETAKIPSIDYSKVRVDRKDVLKVKGLKTRHFATGYYEDKDLKKVSKKKRKHD</sequence>
<feature type="region of interest" description="Disordered" evidence="1">
    <location>
        <begin position="89"/>
        <end position="113"/>
    </location>
</feature>
<dbReference type="AlphaFoldDB" id="Q6CXS3"/>
<feature type="compositionally biased region" description="Low complexity" evidence="1">
    <location>
        <begin position="104"/>
        <end position="113"/>
    </location>
</feature>
<dbReference type="OMA" id="HFPTGYG"/>
<dbReference type="eggNOG" id="ENOG502S2EI">
    <property type="taxonomic scope" value="Eukaryota"/>
</dbReference>
<dbReference type="Gene3D" id="6.20.250.70">
    <property type="match status" value="1"/>
</dbReference>
<dbReference type="KEGG" id="kla:KLLA0_A05973g"/>
<evidence type="ECO:0000256" key="1">
    <source>
        <dbReference type="SAM" id="MobiDB-lite"/>
    </source>
</evidence>
<dbReference type="HOGENOM" id="CLU_090034_0_0_1"/>
<dbReference type="PaxDb" id="284590-Q6CXS3"/>
<dbReference type="EMBL" id="CR382121">
    <property type="protein sequence ID" value="CAH02854.1"/>
    <property type="molecule type" value="Genomic_DNA"/>
</dbReference>
<dbReference type="FunCoup" id="Q6CXS3">
    <property type="interactions" value="257"/>
</dbReference>
<gene>
    <name evidence="2" type="ORF">KLLA0_A05973g</name>
</gene>
<dbReference type="GO" id="GO:0006360">
    <property type="term" value="P:transcription by RNA polymerase I"/>
    <property type="evidence" value="ECO:0007669"/>
    <property type="project" value="InterPro"/>
</dbReference>
<proteinExistence type="predicted"/>
<feature type="compositionally biased region" description="Basic and acidic residues" evidence="1">
    <location>
        <begin position="89"/>
        <end position="99"/>
    </location>
</feature>
<dbReference type="InParanoid" id="Q6CXS3"/>
<dbReference type="STRING" id="284590.Q6CXS3"/>
<organism evidence="2 3">
    <name type="scientific">Kluyveromyces lactis (strain ATCC 8585 / CBS 2359 / DSM 70799 / NBRC 1267 / NRRL Y-1140 / WM37)</name>
    <name type="common">Yeast</name>
    <name type="synonym">Candida sphaerica</name>
    <dbReference type="NCBI Taxonomy" id="284590"/>
    <lineage>
        <taxon>Eukaryota</taxon>
        <taxon>Fungi</taxon>
        <taxon>Dikarya</taxon>
        <taxon>Ascomycota</taxon>
        <taxon>Saccharomycotina</taxon>
        <taxon>Saccharomycetes</taxon>
        <taxon>Saccharomycetales</taxon>
        <taxon>Saccharomycetaceae</taxon>
        <taxon>Kluyveromyces</taxon>
    </lineage>
</organism>
<dbReference type="Pfam" id="PF08208">
    <property type="entry name" value="RNA_polI_A34"/>
    <property type="match status" value="1"/>
</dbReference>
<dbReference type="PANTHER" id="PTHR28155:SF1">
    <property type="entry name" value="DNA-DIRECTED RNA POLYMERASE I SUBUNIT RPA34.5-DOMAIN-CONTAINING PROTEIN"/>
    <property type="match status" value="1"/>
</dbReference>
<name>Q6CXS3_KLULA</name>
<dbReference type="InterPro" id="IPR053263">
    <property type="entry name" value="Euk_RPA34_RNAP_subunit"/>
</dbReference>
<dbReference type="InterPro" id="IPR013240">
    <property type="entry name" value="DNA-dir_RNA_pol1_su_RPA34"/>
</dbReference>
<reference evidence="2 3" key="1">
    <citation type="journal article" date="2004" name="Nature">
        <title>Genome evolution in yeasts.</title>
        <authorList>
            <consortium name="Genolevures"/>
            <person name="Dujon B."/>
            <person name="Sherman D."/>
            <person name="Fischer G."/>
            <person name="Durrens P."/>
            <person name="Casaregola S."/>
            <person name="Lafontaine I."/>
            <person name="de Montigny J."/>
            <person name="Marck C."/>
            <person name="Neuveglise C."/>
            <person name="Talla E."/>
            <person name="Goffard N."/>
            <person name="Frangeul L."/>
            <person name="Aigle M."/>
            <person name="Anthouard V."/>
            <person name="Babour A."/>
            <person name="Barbe V."/>
            <person name="Barnay S."/>
            <person name="Blanchin S."/>
            <person name="Beckerich J.M."/>
            <person name="Beyne E."/>
            <person name="Bleykasten C."/>
            <person name="Boisrame A."/>
            <person name="Boyer J."/>
            <person name="Cattolico L."/>
            <person name="Confanioleri F."/>
            <person name="de Daruvar A."/>
            <person name="Despons L."/>
            <person name="Fabre E."/>
            <person name="Fairhead C."/>
            <person name="Ferry-Dumazet H."/>
            <person name="Groppi A."/>
            <person name="Hantraye F."/>
            <person name="Hennequin C."/>
            <person name="Jauniaux N."/>
            <person name="Joyet P."/>
            <person name="Kachouri R."/>
            <person name="Kerrest A."/>
            <person name="Koszul R."/>
            <person name="Lemaire M."/>
            <person name="Lesur I."/>
            <person name="Ma L."/>
            <person name="Muller H."/>
            <person name="Nicaud J.M."/>
            <person name="Nikolski M."/>
            <person name="Oztas S."/>
            <person name="Ozier-Kalogeropoulos O."/>
            <person name="Pellenz S."/>
            <person name="Potier S."/>
            <person name="Richard G.F."/>
            <person name="Straub M.L."/>
            <person name="Suleau A."/>
            <person name="Swennene D."/>
            <person name="Tekaia F."/>
            <person name="Wesolowski-Louvel M."/>
            <person name="Westhof E."/>
            <person name="Wirth B."/>
            <person name="Zeniou-Meyer M."/>
            <person name="Zivanovic I."/>
            <person name="Bolotin-Fukuhara M."/>
            <person name="Thierry A."/>
            <person name="Bouchier C."/>
            <person name="Caudron B."/>
            <person name="Scarpelli C."/>
            <person name="Gaillardin C."/>
            <person name="Weissenbach J."/>
            <person name="Wincker P."/>
            <person name="Souciet J.L."/>
        </authorList>
    </citation>
    <scope>NUCLEOTIDE SEQUENCE [LARGE SCALE GENOMIC DNA]</scope>
    <source>
        <strain evidence="3">ATCC 8585 / CBS 2359 / DSM 70799 / NBRC 1267 / NRRL Y-1140 / WM37</strain>
    </source>
</reference>
<accession>Q6CXS3</accession>
<keyword evidence="3" id="KW-1185">Reference proteome</keyword>
<feature type="compositionally biased region" description="Basic and acidic residues" evidence="1">
    <location>
        <begin position="1"/>
        <end position="13"/>
    </location>
</feature>
<dbReference type="Proteomes" id="UP000000598">
    <property type="component" value="Chromosome A"/>
</dbReference>
<feature type="region of interest" description="Disordered" evidence="1">
    <location>
        <begin position="1"/>
        <end position="29"/>
    </location>
</feature>